<evidence type="ECO:0000256" key="8">
    <source>
        <dbReference type="RuleBase" id="RU366003"/>
    </source>
</evidence>
<sequence length="256" mass="30036">MIFDSHIHTELSSDSDMKITEAILKANDLNIGLILTEHLDQDYPVTDLFKIDIPNYFNKYLKYKSDNLLLGIEIGLTLPSFDIINEKANNFDYDFILGSVHSVYDEDIYLDYCKRNDLQKKDYFGKYLDFMLELVYKYDCFDSLAHFDYPCRYANFSNNEITLKDHGEIIEEIMKTLISKGKVMEINTRRLNDIDVFNNMLILYNRYKELGGKYVTLGSDAHSTNNIFANFKEALLLTENLGLKPVYFKNRKPEYF</sequence>
<dbReference type="Pfam" id="PF02811">
    <property type="entry name" value="PHP"/>
    <property type="match status" value="1"/>
</dbReference>
<evidence type="ECO:0000256" key="7">
    <source>
        <dbReference type="ARBA" id="ARBA00049158"/>
    </source>
</evidence>
<organism evidence="10 11">
    <name type="scientific">Clostridium uliginosum</name>
    <dbReference type="NCBI Taxonomy" id="119641"/>
    <lineage>
        <taxon>Bacteria</taxon>
        <taxon>Bacillati</taxon>
        <taxon>Bacillota</taxon>
        <taxon>Clostridia</taxon>
        <taxon>Eubacteriales</taxon>
        <taxon>Clostridiaceae</taxon>
        <taxon>Clostridium</taxon>
    </lineage>
</organism>
<comment type="pathway">
    <text evidence="1 8">Amino-acid biosynthesis; L-histidine biosynthesis; L-histidine from 5-phospho-alpha-D-ribose 1-diphosphate: step 8/9.</text>
</comment>
<accession>A0A1I1M6S2</accession>
<keyword evidence="4 8" id="KW-0028">Amino-acid biosynthesis</keyword>
<dbReference type="AlphaFoldDB" id="A0A1I1M6S2"/>
<protein>
    <recommendedName>
        <fullName evidence="3 8">Histidinol-phosphatase</fullName>
        <shortName evidence="8">HolPase</shortName>
        <ecNumber evidence="3 8">3.1.3.15</ecNumber>
    </recommendedName>
</protein>
<dbReference type="InterPro" id="IPR004013">
    <property type="entry name" value="PHP_dom"/>
</dbReference>
<dbReference type="PANTHER" id="PTHR21039:SF0">
    <property type="entry name" value="HISTIDINOL-PHOSPHATASE"/>
    <property type="match status" value="1"/>
</dbReference>
<dbReference type="EMBL" id="FOMG01000009">
    <property type="protein sequence ID" value="SFC77360.1"/>
    <property type="molecule type" value="Genomic_DNA"/>
</dbReference>
<comment type="catalytic activity">
    <reaction evidence="7 8">
        <text>L-histidinol phosphate + H2O = L-histidinol + phosphate</text>
        <dbReference type="Rhea" id="RHEA:14465"/>
        <dbReference type="ChEBI" id="CHEBI:15377"/>
        <dbReference type="ChEBI" id="CHEBI:43474"/>
        <dbReference type="ChEBI" id="CHEBI:57699"/>
        <dbReference type="ChEBI" id="CHEBI:57980"/>
        <dbReference type="EC" id="3.1.3.15"/>
    </reaction>
</comment>
<keyword evidence="5 8" id="KW-0378">Hydrolase</keyword>
<dbReference type="GO" id="GO:0004401">
    <property type="term" value="F:histidinol-phosphatase activity"/>
    <property type="evidence" value="ECO:0007669"/>
    <property type="project" value="UniProtKB-UniRule"/>
</dbReference>
<feature type="domain" description="PHP" evidence="9">
    <location>
        <begin position="4"/>
        <end position="188"/>
    </location>
</feature>
<proteinExistence type="inferred from homology"/>
<dbReference type="PANTHER" id="PTHR21039">
    <property type="entry name" value="HISTIDINOL PHOSPHATASE-RELATED"/>
    <property type="match status" value="1"/>
</dbReference>
<dbReference type="NCBIfam" id="TIGR01856">
    <property type="entry name" value="hisJ_fam"/>
    <property type="match status" value="1"/>
</dbReference>
<dbReference type="EC" id="3.1.3.15" evidence="3 8"/>
<reference evidence="10 11" key="1">
    <citation type="submission" date="2016-10" db="EMBL/GenBank/DDBJ databases">
        <authorList>
            <person name="de Groot N.N."/>
        </authorList>
    </citation>
    <scope>NUCLEOTIDE SEQUENCE [LARGE SCALE GENOMIC DNA]</scope>
    <source>
        <strain evidence="10 11">DSM 12992</strain>
    </source>
</reference>
<evidence type="ECO:0000256" key="5">
    <source>
        <dbReference type="ARBA" id="ARBA00022801"/>
    </source>
</evidence>
<evidence type="ECO:0000259" key="9">
    <source>
        <dbReference type="Pfam" id="PF02811"/>
    </source>
</evidence>
<dbReference type="OrthoDB" id="9775255at2"/>
<comment type="similarity">
    <text evidence="2 8">Belongs to the PHP hydrolase family. HisK subfamily.</text>
</comment>
<dbReference type="GO" id="GO:0005737">
    <property type="term" value="C:cytoplasm"/>
    <property type="evidence" value="ECO:0007669"/>
    <property type="project" value="TreeGrafter"/>
</dbReference>
<evidence type="ECO:0000256" key="4">
    <source>
        <dbReference type="ARBA" id="ARBA00022605"/>
    </source>
</evidence>
<evidence type="ECO:0000313" key="10">
    <source>
        <dbReference type="EMBL" id="SFC77360.1"/>
    </source>
</evidence>
<dbReference type="GO" id="GO:0000105">
    <property type="term" value="P:L-histidine biosynthetic process"/>
    <property type="evidence" value="ECO:0007669"/>
    <property type="project" value="UniProtKB-UniRule"/>
</dbReference>
<evidence type="ECO:0000256" key="2">
    <source>
        <dbReference type="ARBA" id="ARBA00009152"/>
    </source>
</evidence>
<dbReference type="UniPathway" id="UPA00031">
    <property type="reaction ID" value="UER00013"/>
</dbReference>
<keyword evidence="6 8" id="KW-0368">Histidine biosynthesis</keyword>
<keyword evidence="11" id="KW-1185">Reference proteome</keyword>
<evidence type="ECO:0000256" key="3">
    <source>
        <dbReference type="ARBA" id="ARBA00013085"/>
    </source>
</evidence>
<dbReference type="SUPFAM" id="SSF89550">
    <property type="entry name" value="PHP domain-like"/>
    <property type="match status" value="1"/>
</dbReference>
<evidence type="ECO:0000256" key="6">
    <source>
        <dbReference type="ARBA" id="ARBA00023102"/>
    </source>
</evidence>
<dbReference type="RefSeq" id="WP_090090599.1">
    <property type="nucleotide sequence ID" value="NZ_FOMG01000009.1"/>
</dbReference>
<dbReference type="Gene3D" id="3.20.20.140">
    <property type="entry name" value="Metal-dependent hydrolases"/>
    <property type="match status" value="1"/>
</dbReference>
<dbReference type="InterPro" id="IPR010140">
    <property type="entry name" value="Histidinol_P_phosphatase_HisJ"/>
</dbReference>
<dbReference type="Proteomes" id="UP000199263">
    <property type="component" value="Unassembled WGS sequence"/>
</dbReference>
<dbReference type="STRING" id="119641.SAMN05421842_10960"/>
<gene>
    <name evidence="10" type="ORF">SAMN05421842_10960</name>
</gene>
<dbReference type="InterPro" id="IPR016195">
    <property type="entry name" value="Pol/histidinol_Pase-like"/>
</dbReference>
<name>A0A1I1M6S2_9CLOT</name>
<evidence type="ECO:0000313" key="11">
    <source>
        <dbReference type="Proteomes" id="UP000199263"/>
    </source>
</evidence>
<dbReference type="NCBIfam" id="NF004086">
    <property type="entry name" value="PRK05588.1"/>
    <property type="match status" value="1"/>
</dbReference>
<evidence type="ECO:0000256" key="1">
    <source>
        <dbReference type="ARBA" id="ARBA00004970"/>
    </source>
</evidence>